<sequence>MISVELLDGDSACLSTSSPSLLPSTGLTPQPPFPIQLKQTDRAGCHLHIYCTSLQNSDDCCWRLHKEQGHCGALQDNFHGAKQSPSITTFWKCSCREEQNP</sequence>
<dbReference type="AlphaFoldDB" id="A0AA35P587"/>
<accession>A0AA35P587</accession>
<protein>
    <submittedName>
        <fullName evidence="1">Uncharacterized protein</fullName>
    </submittedName>
</protein>
<dbReference type="EMBL" id="OX395129">
    <property type="protein sequence ID" value="CAI5773365.1"/>
    <property type="molecule type" value="Genomic_DNA"/>
</dbReference>
<evidence type="ECO:0000313" key="2">
    <source>
        <dbReference type="Proteomes" id="UP001178461"/>
    </source>
</evidence>
<organism evidence="1 2">
    <name type="scientific">Podarcis lilfordi</name>
    <name type="common">Lilford's wall lizard</name>
    <dbReference type="NCBI Taxonomy" id="74358"/>
    <lineage>
        <taxon>Eukaryota</taxon>
        <taxon>Metazoa</taxon>
        <taxon>Chordata</taxon>
        <taxon>Craniata</taxon>
        <taxon>Vertebrata</taxon>
        <taxon>Euteleostomi</taxon>
        <taxon>Lepidosauria</taxon>
        <taxon>Squamata</taxon>
        <taxon>Bifurcata</taxon>
        <taxon>Unidentata</taxon>
        <taxon>Episquamata</taxon>
        <taxon>Laterata</taxon>
        <taxon>Lacertibaenia</taxon>
        <taxon>Lacertidae</taxon>
        <taxon>Podarcis</taxon>
    </lineage>
</organism>
<evidence type="ECO:0000313" key="1">
    <source>
        <dbReference type="EMBL" id="CAI5773365.1"/>
    </source>
</evidence>
<reference evidence="1" key="1">
    <citation type="submission" date="2022-12" db="EMBL/GenBank/DDBJ databases">
        <authorList>
            <person name="Alioto T."/>
            <person name="Alioto T."/>
            <person name="Gomez Garrido J."/>
        </authorList>
    </citation>
    <scope>NUCLEOTIDE SEQUENCE</scope>
</reference>
<proteinExistence type="predicted"/>
<name>A0AA35P587_9SAUR</name>
<gene>
    <name evidence="1" type="ORF">PODLI_1B021798</name>
</gene>
<keyword evidence="2" id="KW-1185">Reference proteome</keyword>
<dbReference type="Proteomes" id="UP001178461">
    <property type="component" value="Chromosome 4"/>
</dbReference>